<sequence>IPNVPFGKFILKSIQTYGDNLAWIDIGNGSEEYSFSRIYNETCKCANSLIKEGIKRGDIVGILCPNSCQQKILVLALALCGATIVPINNFYTEDEVKRQMQIVQPTVVFTTSDQITKLQTYSENIKIYKFG</sequence>
<comment type="similarity">
    <text evidence="1">Belongs to the ATP-dependent AMP-binding enzyme family.</text>
</comment>
<dbReference type="GO" id="GO:0016405">
    <property type="term" value="F:CoA-ligase activity"/>
    <property type="evidence" value="ECO:0007669"/>
    <property type="project" value="TreeGrafter"/>
</dbReference>
<evidence type="ECO:0000259" key="3">
    <source>
        <dbReference type="Pfam" id="PF00501"/>
    </source>
</evidence>
<feature type="domain" description="AMP-dependent synthetase/ligase" evidence="3">
    <location>
        <begin position="13"/>
        <end position="116"/>
    </location>
</feature>
<dbReference type="Gene3D" id="3.40.50.12780">
    <property type="entry name" value="N-terminal domain of ligase-like"/>
    <property type="match status" value="1"/>
</dbReference>
<keyword evidence="5" id="KW-1185">Reference proteome</keyword>
<dbReference type="InterPro" id="IPR042099">
    <property type="entry name" value="ANL_N_sf"/>
</dbReference>
<reference evidence="4" key="2">
    <citation type="submission" date="2025-08" db="UniProtKB">
        <authorList>
            <consortium name="Ensembl"/>
        </authorList>
    </citation>
    <scope>IDENTIFICATION</scope>
</reference>
<dbReference type="AlphaFoldDB" id="H2YTE9"/>
<dbReference type="eggNOG" id="KOG1176">
    <property type="taxonomic scope" value="Eukaryota"/>
</dbReference>
<dbReference type="STRING" id="51511.ENSCSAVP00000008609"/>
<dbReference type="InterPro" id="IPR000873">
    <property type="entry name" value="AMP-dep_synth/lig_dom"/>
</dbReference>
<dbReference type="SUPFAM" id="SSF56801">
    <property type="entry name" value="Acetyl-CoA synthetase-like"/>
    <property type="match status" value="1"/>
</dbReference>
<accession>H2YTE9</accession>
<dbReference type="HOGENOM" id="CLU_158995_0_0_1"/>
<evidence type="ECO:0000256" key="1">
    <source>
        <dbReference type="ARBA" id="ARBA00006432"/>
    </source>
</evidence>
<reference evidence="4" key="3">
    <citation type="submission" date="2025-09" db="UniProtKB">
        <authorList>
            <consortium name="Ensembl"/>
        </authorList>
    </citation>
    <scope>IDENTIFICATION</scope>
</reference>
<evidence type="ECO:0000313" key="5">
    <source>
        <dbReference type="Proteomes" id="UP000007875"/>
    </source>
</evidence>
<dbReference type="Pfam" id="PF00501">
    <property type="entry name" value="AMP-binding"/>
    <property type="match status" value="1"/>
</dbReference>
<dbReference type="PANTHER" id="PTHR24096:SF149">
    <property type="entry name" value="AMP-BINDING DOMAIN-CONTAINING PROTEIN-RELATED"/>
    <property type="match status" value="1"/>
</dbReference>
<name>H2YTE9_CIOSA</name>
<dbReference type="Ensembl" id="ENSCSAVT00000008719.1">
    <property type="protein sequence ID" value="ENSCSAVP00000008609.1"/>
    <property type="gene ID" value="ENSCSAVG00000005123.1"/>
</dbReference>
<evidence type="ECO:0000313" key="4">
    <source>
        <dbReference type="Ensembl" id="ENSCSAVP00000008609.1"/>
    </source>
</evidence>
<dbReference type="InParanoid" id="H2YTE9"/>
<dbReference type="PANTHER" id="PTHR24096">
    <property type="entry name" value="LONG-CHAIN-FATTY-ACID--COA LIGASE"/>
    <property type="match status" value="1"/>
</dbReference>
<evidence type="ECO:0000256" key="2">
    <source>
        <dbReference type="ARBA" id="ARBA00022598"/>
    </source>
</evidence>
<keyword evidence="2" id="KW-0436">Ligase</keyword>
<organism evidence="4 5">
    <name type="scientific">Ciona savignyi</name>
    <name type="common">Pacific transparent sea squirt</name>
    <dbReference type="NCBI Taxonomy" id="51511"/>
    <lineage>
        <taxon>Eukaryota</taxon>
        <taxon>Metazoa</taxon>
        <taxon>Chordata</taxon>
        <taxon>Tunicata</taxon>
        <taxon>Ascidiacea</taxon>
        <taxon>Phlebobranchia</taxon>
        <taxon>Cionidae</taxon>
        <taxon>Ciona</taxon>
    </lineage>
</organism>
<proteinExistence type="inferred from homology"/>
<dbReference type="GeneTree" id="ENSGT00940000164794"/>
<reference evidence="5" key="1">
    <citation type="submission" date="2003-08" db="EMBL/GenBank/DDBJ databases">
        <authorList>
            <person name="Birren B."/>
            <person name="Nusbaum C."/>
            <person name="Abebe A."/>
            <person name="Abouelleil A."/>
            <person name="Adekoya E."/>
            <person name="Ait-zahra M."/>
            <person name="Allen N."/>
            <person name="Allen T."/>
            <person name="An P."/>
            <person name="Anderson M."/>
            <person name="Anderson S."/>
            <person name="Arachchi H."/>
            <person name="Armbruster J."/>
            <person name="Bachantsang P."/>
            <person name="Baldwin J."/>
            <person name="Barry A."/>
            <person name="Bayul T."/>
            <person name="Blitshsteyn B."/>
            <person name="Bloom T."/>
            <person name="Blye J."/>
            <person name="Boguslavskiy L."/>
            <person name="Borowsky M."/>
            <person name="Boukhgalter B."/>
            <person name="Brunache A."/>
            <person name="Butler J."/>
            <person name="Calixte N."/>
            <person name="Calvo S."/>
            <person name="Camarata J."/>
            <person name="Campo K."/>
            <person name="Chang J."/>
            <person name="Cheshatsang Y."/>
            <person name="Citroen M."/>
            <person name="Collymore A."/>
            <person name="Considine T."/>
            <person name="Cook A."/>
            <person name="Cooke P."/>
            <person name="Corum B."/>
            <person name="Cuomo C."/>
            <person name="David R."/>
            <person name="Dawoe T."/>
            <person name="Degray S."/>
            <person name="Dodge S."/>
            <person name="Dooley K."/>
            <person name="Dorje P."/>
            <person name="Dorjee K."/>
            <person name="Dorris L."/>
            <person name="Duffey N."/>
            <person name="Dupes A."/>
            <person name="Elkins T."/>
            <person name="Engels R."/>
            <person name="Erickson J."/>
            <person name="Farina A."/>
            <person name="Faro S."/>
            <person name="Ferreira P."/>
            <person name="Fischer H."/>
            <person name="Fitzgerald M."/>
            <person name="Foley K."/>
            <person name="Gage D."/>
            <person name="Galagan J."/>
            <person name="Gearin G."/>
            <person name="Gnerre S."/>
            <person name="Gnirke A."/>
            <person name="Goyette A."/>
            <person name="Graham J."/>
            <person name="Grandbois E."/>
            <person name="Gyaltsen K."/>
            <person name="Hafez N."/>
            <person name="Hagopian D."/>
            <person name="Hagos B."/>
            <person name="Hall J."/>
            <person name="Hatcher B."/>
            <person name="Heller A."/>
            <person name="Higgins H."/>
            <person name="Honan T."/>
            <person name="Horn A."/>
            <person name="Houde N."/>
            <person name="Hughes L."/>
            <person name="Hulme W."/>
            <person name="Husby E."/>
            <person name="Iliev I."/>
            <person name="Jaffe D."/>
            <person name="Jones C."/>
            <person name="Kamal M."/>
            <person name="Kamat A."/>
            <person name="Kamvysselis M."/>
            <person name="Karlsson E."/>
            <person name="Kells C."/>
            <person name="Kieu A."/>
            <person name="Kisner P."/>
            <person name="Kodira C."/>
            <person name="Kulbokas E."/>
            <person name="Labutti K."/>
            <person name="Lama D."/>
            <person name="Landers T."/>
            <person name="Leger J."/>
            <person name="Levine S."/>
            <person name="Lewis D."/>
            <person name="Lewis T."/>
            <person name="Lindblad-toh K."/>
            <person name="Liu X."/>
            <person name="Lokyitsang T."/>
            <person name="Lokyitsang Y."/>
            <person name="Lucien O."/>
            <person name="Lui A."/>
            <person name="Ma L.J."/>
            <person name="Mabbitt R."/>
            <person name="Macdonald J."/>
            <person name="Maclean C."/>
            <person name="Major J."/>
            <person name="Manning J."/>
            <person name="Marabella R."/>
            <person name="Maru K."/>
            <person name="Matthews C."/>
            <person name="Mauceli E."/>
            <person name="Mccarthy M."/>
            <person name="Mcdonough S."/>
            <person name="Mcghee T."/>
            <person name="Meldrim J."/>
            <person name="Meneus L."/>
            <person name="Mesirov J."/>
            <person name="Mihalev A."/>
            <person name="Mihova T."/>
            <person name="Mikkelsen T."/>
            <person name="Mlenga V."/>
            <person name="Moru K."/>
            <person name="Mozes J."/>
            <person name="Mulrain L."/>
            <person name="Munson G."/>
            <person name="Naylor J."/>
            <person name="Newes C."/>
            <person name="Nguyen C."/>
            <person name="Nguyen N."/>
            <person name="Nguyen T."/>
            <person name="Nicol R."/>
            <person name="Nielsen C."/>
            <person name="Nizzari M."/>
            <person name="Norbu C."/>
            <person name="Norbu N."/>
            <person name="O'donnell P."/>
            <person name="Okoawo O."/>
            <person name="O'leary S."/>
            <person name="Omotosho B."/>
            <person name="O'neill K."/>
            <person name="Osman S."/>
            <person name="Parker S."/>
            <person name="Perrin D."/>
            <person name="Phunkhang P."/>
            <person name="Piqani B."/>
            <person name="Purcell S."/>
            <person name="Rachupka T."/>
            <person name="Ramasamy U."/>
            <person name="Rameau R."/>
            <person name="Ray V."/>
            <person name="Raymond C."/>
            <person name="Retta R."/>
            <person name="Richardson S."/>
            <person name="Rise C."/>
            <person name="Rodriguez J."/>
            <person name="Rogers J."/>
            <person name="Rogov P."/>
            <person name="Rutman M."/>
            <person name="Schupbach R."/>
            <person name="Seaman C."/>
            <person name="Settipalli S."/>
            <person name="Sharpe T."/>
            <person name="Sheridan J."/>
            <person name="Sherpa N."/>
            <person name="Shi J."/>
            <person name="Smirnov S."/>
            <person name="Smith C."/>
            <person name="Sougnez C."/>
            <person name="Spencer B."/>
            <person name="Stalker J."/>
            <person name="Stange-thomann N."/>
            <person name="Stavropoulos S."/>
            <person name="Stetson K."/>
            <person name="Stone C."/>
            <person name="Stone S."/>
            <person name="Stubbs M."/>
            <person name="Talamas J."/>
            <person name="Tchuinga P."/>
            <person name="Tenzing P."/>
            <person name="Tesfaye S."/>
            <person name="Theodore J."/>
            <person name="Thoulutsang Y."/>
            <person name="Topham K."/>
            <person name="Towey S."/>
            <person name="Tsamla T."/>
            <person name="Tsomo N."/>
            <person name="Vallee D."/>
            <person name="Vassiliev H."/>
            <person name="Venkataraman V."/>
            <person name="Vinson J."/>
            <person name="Vo A."/>
            <person name="Wade C."/>
            <person name="Wang S."/>
            <person name="Wangchuk T."/>
            <person name="Wangdi T."/>
            <person name="Whittaker C."/>
            <person name="Wilkinson J."/>
            <person name="Wu Y."/>
            <person name="Wyman D."/>
            <person name="Yadav S."/>
            <person name="Yang S."/>
            <person name="Yang X."/>
            <person name="Yeager S."/>
            <person name="Yee E."/>
            <person name="Young G."/>
            <person name="Zainoun J."/>
            <person name="Zembeck L."/>
            <person name="Zimmer A."/>
            <person name="Zody M."/>
            <person name="Lander E."/>
        </authorList>
    </citation>
    <scope>NUCLEOTIDE SEQUENCE [LARGE SCALE GENOMIC DNA]</scope>
</reference>
<dbReference type="Proteomes" id="UP000007875">
    <property type="component" value="Unassembled WGS sequence"/>
</dbReference>
<protein>
    <recommendedName>
        <fullName evidence="3">AMP-dependent synthetase/ligase domain-containing protein</fullName>
    </recommendedName>
</protein>